<dbReference type="SUPFAM" id="SSF81665">
    <property type="entry name" value="Calcium ATPase, transmembrane domain M"/>
    <property type="match status" value="1"/>
</dbReference>
<dbReference type="InterPro" id="IPR036412">
    <property type="entry name" value="HAD-like_sf"/>
</dbReference>
<dbReference type="GO" id="GO:0140358">
    <property type="term" value="F:P-type transmembrane transporter activity"/>
    <property type="evidence" value="ECO:0007669"/>
    <property type="project" value="InterPro"/>
</dbReference>
<feature type="transmembrane region" description="Helical" evidence="12">
    <location>
        <begin position="47"/>
        <end position="66"/>
    </location>
</feature>
<dbReference type="Pfam" id="PF00690">
    <property type="entry name" value="Cation_ATPase_N"/>
    <property type="match status" value="1"/>
</dbReference>
<dbReference type="InterPro" id="IPR023298">
    <property type="entry name" value="ATPase_P-typ_TM_dom_sf"/>
</dbReference>
<feature type="transmembrane region" description="Helical" evidence="12">
    <location>
        <begin position="399"/>
        <end position="418"/>
    </location>
</feature>
<evidence type="ECO:0000256" key="11">
    <source>
        <dbReference type="SAM" id="MobiDB-lite"/>
    </source>
</evidence>
<comment type="similarity">
    <text evidence="2">Belongs to the cation transport ATPase (P-type) (TC 3.A.3) family. Type V subfamily.</text>
</comment>
<dbReference type="GO" id="GO:0046872">
    <property type="term" value="F:metal ion binding"/>
    <property type="evidence" value="ECO:0007669"/>
    <property type="project" value="UniProtKB-KW"/>
</dbReference>
<feature type="region of interest" description="Disordered" evidence="11">
    <location>
        <begin position="855"/>
        <end position="908"/>
    </location>
</feature>
<dbReference type="NCBIfam" id="TIGR01494">
    <property type="entry name" value="ATPase_P-type"/>
    <property type="match status" value="2"/>
</dbReference>
<feature type="transmembrane region" description="Helical" evidence="12">
    <location>
        <begin position="1140"/>
        <end position="1163"/>
    </location>
</feature>
<evidence type="ECO:0000313" key="17">
    <source>
        <dbReference type="Proteomes" id="UP000007014"/>
    </source>
</evidence>
<keyword evidence="10 12" id="KW-0472">Membrane</keyword>
<dbReference type="InterPro" id="IPR004014">
    <property type="entry name" value="ATPase_P-typ_cation-transptr_N"/>
</dbReference>
<keyword evidence="5" id="KW-0547">Nucleotide-binding</keyword>
<feature type="domain" description="P5A-ATPase transmembrane helical hairpin" evidence="15">
    <location>
        <begin position="19"/>
        <end position="76"/>
    </location>
</feature>
<keyword evidence="4" id="KW-0479">Metal-binding</keyword>
<keyword evidence="6" id="KW-0067">ATP-binding</keyword>
<keyword evidence="9 12" id="KW-1133">Transmembrane helix</keyword>
<feature type="domain" description="P-type ATPase A" evidence="13">
    <location>
        <begin position="247"/>
        <end position="374"/>
    </location>
</feature>
<evidence type="ECO:0000259" key="15">
    <source>
        <dbReference type="Pfam" id="PF23143"/>
    </source>
</evidence>
<feature type="compositionally biased region" description="Polar residues" evidence="11">
    <location>
        <begin position="855"/>
        <end position="876"/>
    </location>
</feature>
<keyword evidence="7" id="KW-0460">Magnesium</keyword>
<dbReference type="GO" id="GO:0016020">
    <property type="term" value="C:membrane"/>
    <property type="evidence" value="ECO:0007669"/>
    <property type="project" value="UniProtKB-SubCell"/>
</dbReference>
<dbReference type="EMBL" id="AP006495">
    <property type="protein sequence ID" value="BAM81095.1"/>
    <property type="molecule type" value="Genomic_DNA"/>
</dbReference>
<dbReference type="PANTHER" id="PTHR45630">
    <property type="entry name" value="CATION-TRANSPORTING ATPASE-RELATED"/>
    <property type="match status" value="1"/>
</dbReference>
<feature type="transmembrane region" description="Helical" evidence="12">
    <location>
        <begin position="1065"/>
        <end position="1088"/>
    </location>
</feature>
<dbReference type="RefSeq" id="XP_005537131.1">
    <property type="nucleotide sequence ID" value="XM_005537074.1"/>
</dbReference>
<dbReference type="GO" id="GO:0016887">
    <property type="term" value="F:ATP hydrolysis activity"/>
    <property type="evidence" value="ECO:0007669"/>
    <property type="project" value="InterPro"/>
</dbReference>
<evidence type="ECO:0000256" key="3">
    <source>
        <dbReference type="ARBA" id="ARBA00022692"/>
    </source>
</evidence>
<dbReference type="STRING" id="280699.M1V5Q8"/>
<dbReference type="InterPro" id="IPR008250">
    <property type="entry name" value="ATPase_P-typ_transduc_dom_A_sf"/>
</dbReference>
<keyword evidence="8" id="KW-1278">Translocase</keyword>
<dbReference type="Pfam" id="PF13246">
    <property type="entry name" value="Cation_ATPase"/>
    <property type="match status" value="1"/>
</dbReference>
<sequence length="1171" mass="129917">MRTDGKVITRVTLLKKRGFWQRLDVQPFLVAYVTLGVLFAVKQWSAFSTLLCLGAAVILQILCWLARFWSAHFDRRIGYFVTSDLVQSTHLLVEPRVHRGRPEIVALRKEHDKFFFEFQCRRYYFDDGEHRFCKLRYPDEFPLSFYLHEGVKGLSTAEVSTKLEQYGQNRLQIPMPSFWELYKEQLTAPLFAFQVFCVILWCLDEMWKYSLMTLGMMLSFEATVVRSRQRSLRELRDMRIQPYPLLAYRDAKWKRVLSDKLVPLDLVALGTSPQGLAVPCDILLLAGKVVVNESLLTGESVPLMKEALRIEESEAARSAGSNGSELQPRTKDKMHVLFGGTMLLQTETPGNDWGSIPPPPGNYCVGCVLRTGFGSAQGKLLRTIMYSSQTASANNRESFLCILFLLVFAVVASAYVLHHGLRDPSRSRYELLLHCVLIITSVIPPELPMQLSLAVQGSLADLAKMGIFCTEPFRIPYAGMLDVCLFDKTGTLTVDRLDFAGLLCTGQDSLTPAENMPKHAILVLAACNSLVSLSGEVSGDPIESAAFRAIGWTLGANNTVYAREGSCRGTRIQILQRHGFDATIQRMSVAVSVSDGESTRTPYLLSLVKGSPESVRGCLREVPPDYDAQYRQLAMDGMRVIALATKELSAEMTHAEIRRLSRGAIECELQFAGFAAFRCPARPDSRGAIKALRKSNHLVAMITGDSLMTALYVALETGICSRRKKNLILCTRPGEAATSDFVWVKPSRAMHGKIENSRKFEAAELPKLGSEYNLAMTGDVLNEYRMRGASLKELLQYVQVFARMTPSQKELVITSLKDAGMYCLMCGDGTNDVGALKQAHVGVALLQSVAKQDTLGSPSAQSRPSLDPQLGSTAANASLRAHASTSTRSHNGDHRRSESSHGPRSGSLLELDNEMPIVRLGDASIASPFTSKRASIASCVDIIRQGRCTLVTTLQMYQILALNCLISAYSLSVLYLEGVKFGDRQMTVTGILIAIAFYFVSRGKPLARLAPQRPPRSMFTPSLFISLVGQFAIHLFALACCTALSQAYLPPDFEVDLKGEFAPNILNTIVFLLSTMQQVSVFLVNYKGEPFMQSITKNKALLYSLLACAFLMLAACLEVSPELNQYMELAALPSWQARWLVFALLSGDFIAAWIWNILVHYLATLSSQRIR</sequence>
<dbReference type="SFLD" id="SFLDF00027">
    <property type="entry name" value="p-type_atpase"/>
    <property type="match status" value="1"/>
</dbReference>
<reference evidence="16 17" key="2">
    <citation type="journal article" date="2007" name="BMC Biol.">
        <title>A 100%-complete sequence reveals unusually simple genomic features in the hot-spring red alga Cyanidioschyzon merolae.</title>
        <authorList>
            <person name="Nozaki H."/>
            <person name="Takano H."/>
            <person name="Misumi O."/>
            <person name="Terasawa K."/>
            <person name="Matsuzaki M."/>
            <person name="Maruyama S."/>
            <person name="Nishida K."/>
            <person name="Yagisawa F."/>
            <person name="Yoshida Y."/>
            <person name="Fujiwara T."/>
            <person name="Takio S."/>
            <person name="Tamura K."/>
            <person name="Chung S.J."/>
            <person name="Nakamura S."/>
            <person name="Kuroiwa H."/>
            <person name="Tanaka K."/>
            <person name="Sato N."/>
            <person name="Kuroiwa T."/>
        </authorList>
    </citation>
    <scope>NUCLEOTIDE SEQUENCE [LARGE SCALE GENOMIC DNA]</scope>
    <source>
        <strain evidence="16 17">10D</strain>
    </source>
</reference>
<dbReference type="Gene3D" id="2.70.150.10">
    <property type="entry name" value="Calcium-transporting ATPase, cytoplasmic transduction domain A"/>
    <property type="match status" value="1"/>
</dbReference>
<dbReference type="InterPro" id="IPR023214">
    <property type="entry name" value="HAD_sf"/>
</dbReference>
<accession>M1V5Q8</accession>
<keyword evidence="3 12" id="KW-0812">Transmembrane</keyword>
<dbReference type="GO" id="GO:0019829">
    <property type="term" value="F:ATPase-coupled monoatomic cation transmembrane transporter activity"/>
    <property type="evidence" value="ECO:0007669"/>
    <property type="project" value="TreeGrafter"/>
</dbReference>
<evidence type="ECO:0000256" key="8">
    <source>
        <dbReference type="ARBA" id="ARBA00022967"/>
    </source>
</evidence>
<dbReference type="Gene3D" id="3.40.1110.10">
    <property type="entry name" value="Calcium-transporting ATPase, cytoplasmic domain N"/>
    <property type="match status" value="1"/>
</dbReference>
<comment type="subcellular location">
    <subcellularLocation>
        <location evidence="1">Membrane</location>
        <topology evidence="1">Multi-pass membrane protein</topology>
    </subcellularLocation>
</comment>
<dbReference type="InterPro" id="IPR059000">
    <property type="entry name" value="ATPase_P-type_domA"/>
</dbReference>
<dbReference type="Pfam" id="PF00122">
    <property type="entry name" value="E1-E2_ATPase"/>
    <property type="match status" value="1"/>
</dbReference>
<dbReference type="InterPro" id="IPR057255">
    <property type="entry name" value="2TM_P5A-ATPase"/>
</dbReference>
<dbReference type="InterPro" id="IPR044492">
    <property type="entry name" value="P_typ_ATPase_HD_dom"/>
</dbReference>
<feature type="compositionally biased region" description="Basic and acidic residues" evidence="11">
    <location>
        <begin position="890"/>
        <end position="901"/>
    </location>
</feature>
<protein>
    <submittedName>
        <fullName evidence="16">Cation-transporting ATPase</fullName>
    </submittedName>
</protein>
<evidence type="ECO:0000256" key="7">
    <source>
        <dbReference type="ARBA" id="ARBA00022842"/>
    </source>
</evidence>
<evidence type="ECO:0000256" key="4">
    <source>
        <dbReference type="ARBA" id="ARBA00022723"/>
    </source>
</evidence>
<evidence type="ECO:0000256" key="12">
    <source>
        <dbReference type="SAM" id="Phobius"/>
    </source>
</evidence>
<dbReference type="SUPFAM" id="SSF56784">
    <property type="entry name" value="HAD-like"/>
    <property type="match status" value="1"/>
</dbReference>
<dbReference type="SFLD" id="SFLDS00003">
    <property type="entry name" value="Haloacid_Dehalogenase"/>
    <property type="match status" value="1"/>
</dbReference>
<evidence type="ECO:0000256" key="6">
    <source>
        <dbReference type="ARBA" id="ARBA00022840"/>
    </source>
</evidence>
<evidence type="ECO:0000256" key="10">
    <source>
        <dbReference type="ARBA" id="ARBA00023136"/>
    </source>
</evidence>
<feature type="transmembrane region" description="Helical" evidence="12">
    <location>
        <begin position="1100"/>
        <end position="1120"/>
    </location>
</feature>
<dbReference type="GeneID" id="16994856"/>
<gene>
    <name evidence="16" type="ORF">CYME_CMM261C</name>
</gene>
<dbReference type="InterPro" id="IPR023299">
    <property type="entry name" value="ATPase_P-typ_cyto_dom_N"/>
</dbReference>
<evidence type="ECO:0000256" key="5">
    <source>
        <dbReference type="ARBA" id="ARBA00022741"/>
    </source>
</evidence>
<evidence type="ECO:0000256" key="2">
    <source>
        <dbReference type="ARBA" id="ARBA00006000"/>
    </source>
</evidence>
<dbReference type="eggNOG" id="KOG0209">
    <property type="taxonomic scope" value="Eukaryota"/>
</dbReference>
<evidence type="ECO:0000259" key="13">
    <source>
        <dbReference type="Pfam" id="PF00122"/>
    </source>
</evidence>
<evidence type="ECO:0000313" key="16">
    <source>
        <dbReference type="EMBL" id="BAM81095.1"/>
    </source>
</evidence>
<evidence type="ECO:0000256" key="9">
    <source>
        <dbReference type="ARBA" id="ARBA00022989"/>
    </source>
</evidence>
<keyword evidence="17" id="KW-1185">Reference proteome</keyword>
<dbReference type="SUPFAM" id="SSF81660">
    <property type="entry name" value="Metal cation-transporting ATPase, ATP-binding domain N"/>
    <property type="match status" value="1"/>
</dbReference>
<dbReference type="OrthoDB" id="48943at2759"/>
<dbReference type="Gene3D" id="3.40.50.1000">
    <property type="entry name" value="HAD superfamily/HAD-like"/>
    <property type="match status" value="1"/>
</dbReference>
<dbReference type="Pfam" id="PF23143">
    <property type="entry name" value="2TM_P5A-ATPase"/>
    <property type="match status" value="1"/>
</dbReference>
<dbReference type="NCBIfam" id="TIGR01657">
    <property type="entry name" value="P-ATPase-V"/>
    <property type="match status" value="1"/>
</dbReference>
<dbReference type="AlphaFoldDB" id="M1V5Q8"/>
<dbReference type="InterPro" id="IPR006544">
    <property type="entry name" value="P-type_TPase_V"/>
</dbReference>
<reference evidence="16 17" key="1">
    <citation type="journal article" date="2004" name="Nature">
        <title>Genome sequence of the ultrasmall unicellular red alga Cyanidioschyzon merolae 10D.</title>
        <authorList>
            <person name="Matsuzaki M."/>
            <person name="Misumi O."/>
            <person name="Shin-i T."/>
            <person name="Maruyama S."/>
            <person name="Takahara M."/>
            <person name="Miyagishima S."/>
            <person name="Mori T."/>
            <person name="Nishida K."/>
            <person name="Yagisawa F."/>
            <person name="Nishida K."/>
            <person name="Yoshida Y."/>
            <person name="Nishimura Y."/>
            <person name="Nakao S."/>
            <person name="Kobayashi T."/>
            <person name="Momoyama Y."/>
            <person name="Higashiyama T."/>
            <person name="Minoda A."/>
            <person name="Sano M."/>
            <person name="Nomoto H."/>
            <person name="Oishi K."/>
            <person name="Hayashi H."/>
            <person name="Ohta F."/>
            <person name="Nishizaka S."/>
            <person name="Haga S."/>
            <person name="Miura S."/>
            <person name="Morishita T."/>
            <person name="Kabeya Y."/>
            <person name="Terasawa K."/>
            <person name="Suzuki Y."/>
            <person name="Ishii Y."/>
            <person name="Asakawa S."/>
            <person name="Takano H."/>
            <person name="Ohta N."/>
            <person name="Kuroiwa H."/>
            <person name="Tanaka K."/>
            <person name="Shimizu N."/>
            <person name="Sugano S."/>
            <person name="Sato N."/>
            <person name="Nozaki H."/>
            <person name="Ogasawara N."/>
            <person name="Kohara Y."/>
            <person name="Kuroiwa T."/>
        </authorList>
    </citation>
    <scope>NUCLEOTIDE SEQUENCE [LARGE SCALE GENOMIC DNA]</scope>
    <source>
        <strain evidence="16 17">10D</strain>
    </source>
</reference>
<evidence type="ECO:0000256" key="1">
    <source>
        <dbReference type="ARBA" id="ARBA00004141"/>
    </source>
</evidence>
<dbReference type="InterPro" id="IPR001757">
    <property type="entry name" value="P_typ_ATPase"/>
</dbReference>
<dbReference type="Proteomes" id="UP000007014">
    <property type="component" value="Chromosome 13"/>
</dbReference>
<feature type="transmembrane region" description="Helical" evidence="12">
    <location>
        <begin position="954"/>
        <end position="976"/>
    </location>
</feature>
<dbReference type="SFLD" id="SFLDG00002">
    <property type="entry name" value="C1.7:_P-type_atpase_like"/>
    <property type="match status" value="1"/>
</dbReference>
<name>M1V5Q8_CYAM1</name>
<feature type="transmembrane region" description="Helical" evidence="12">
    <location>
        <begin position="23"/>
        <end position="41"/>
    </location>
</feature>
<feature type="transmembrane region" description="Helical" evidence="12">
    <location>
        <begin position="1022"/>
        <end position="1045"/>
    </location>
</feature>
<dbReference type="KEGG" id="cme:CYME_CMM261C"/>
<organism evidence="16 17">
    <name type="scientific">Cyanidioschyzon merolae (strain NIES-3377 / 10D)</name>
    <name type="common">Unicellular red alga</name>
    <dbReference type="NCBI Taxonomy" id="280699"/>
    <lineage>
        <taxon>Eukaryota</taxon>
        <taxon>Rhodophyta</taxon>
        <taxon>Bangiophyceae</taxon>
        <taxon>Cyanidiales</taxon>
        <taxon>Cyanidiaceae</taxon>
        <taxon>Cyanidioschyzon</taxon>
    </lineage>
</organism>
<dbReference type="GO" id="GO:0005524">
    <property type="term" value="F:ATP binding"/>
    <property type="evidence" value="ECO:0007669"/>
    <property type="project" value="UniProtKB-KW"/>
</dbReference>
<evidence type="ECO:0000259" key="14">
    <source>
        <dbReference type="Pfam" id="PF00690"/>
    </source>
</evidence>
<proteinExistence type="inferred from homology"/>
<dbReference type="PRINTS" id="PR00119">
    <property type="entry name" value="CATATPASE"/>
</dbReference>
<dbReference type="SUPFAM" id="SSF81653">
    <property type="entry name" value="Calcium ATPase, transduction domain A"/>
    <property type="match status" value="1"/>
</dbReference>
<feature type="domain" description="Cation-transporting P-type ATPase N-terminal" evidence="14">
    <location>
        <begin position="151"/>
        <end position="201"/>
    </location>
</feature>